<dbReference type="STRING" id="905079.L1IQP1"/>
<dbReference type="GeneID" id="17295113"/>
<protein>
    <recommendedName>
        <fullName evidence="2">A-kinase anchor protein 7-like phosphoesterase domain-containing protein</fullName>
    </recommendedName>
</protein>
<reference evidence="3 5" key="1">
    <citation type="journal article" date="2012" name="Nature">
        <title>Algal genomes reveal evolutionary mosaicism and the fate of nucleomorphs.</title>
        <authorList>
            <consortium name="DOE Joint Genome Institute"/>
            <person name="Curtis B.A."/>
            <person name="Tanifuji G."/>
            <person name="Burki F."/>
            <person name="Gruber A."/>
            <person name="Irimia M."/>
            <person name="Maruyama S."/>
            <person name="Arias M.C."/>
            <person name="Ball S.G."/>
            <person name="Gile G.H."/>
            <person name="Hirakawa Y."/>
            <person name="Hopkins J.F."/>
            <person name="Kuo A."/>
            <person name="Rensing S.A."/>
            <person name="Schmutz J."/>
            <person name="Symeonidi A."/>
            <person name="Elias M."/>
            <person name="Eveleigh R.J."/>
            <person name="Herman E.K."/>
            <person name="Klute M.J."/>
            <person name="Nakayama T."/>
            <person name="Obornik M."/>
            <person name="Reyes-Prieto A."/>
            <person name="Armbrust E.V."/>
            <person name="Aves S.J."/>
            <person name="Beiko R.G."/>
            <person name="Coutinho P."/>
            <person name="Dacks J.B."/>
            <person name="Durnford D.G."/>
            <person name="Fast N.M."/>
            <person name="Green B.R."/>
            <person name="Grisdale C.J."/>
            <person name="Hempel F."/>
            <person name="Henrissat B."/>
            <person name="Hoppner M.P."/>
            <person name="Ishida K."/>
            <person name="Kim E."/>
            <person name="Koreny L."/>
            <person name="Kroth P.G."/>
            <person name="Liu Y."/>
            <person name="Malik S.B."/>
            <person name="Maier U.G."/>
            <person name="McRose D."/>
            <person name="Mock T."/>
            <person name="Neilson J.A."/>
            <person name="Onodera N.T."/>
            <person name="Poole A.M."/>
            <person name="Pritham E.J."/>
            <person name="Richards T.A."/>
            <person name="Rocap G."/>
            <person name="Roy S.W."/>
            <person name="Sarai C."/>
            <person name="Schaack S."/>
            <person name="Shirato S."/>
            <person name="Slamovits C.H."/>
            <person name="Spencer D.F."/>
            <person name="Suzuki S."/>
            <person name="Worden A.Z."/>
            <person name="Zauner S."/>
            <person name="Barry K."/>
            <person name="Bell C."/>
            <person name="Bharti A.K."/>
            <person name="Crow J.A."/>
            <person name="Grimwood J."/>
            <person name="Kramer R."/>
            <person name="Lindquist E."/>
            <person name="Lucas S."/>
            <person name="Salamov A."/>
            <person name="McFadden G.I."/>
            <person name="Lane C.E."/>
            <person name="Keeling P.J."/>
            <person name="Gray M.W."/>
            <person name="Grigoriev I.V."/>
            <person name="Archibald J.M."/>
        </authorList>
    </citation>
    <scope>NUCLEOTIDE SEQUENCE</scope>
    <source>
        <strain evidence="3 5">CCMP2712</strain>
    </source>
</reference>
<sequence length="383" mass="41972">MARDSNTASKSSSQSVLPAGTTNTVKSAGERKIISSKAIAKTAGQTEAAPATQQHASAPQVQLSTFPQDANRMTHFVSLPIVNPSILQNVARIQQSLMKSHPILRSGMIDITKLHISLAVFRCDNDDALSRVRKALQARAQDIIECVKNREGSNVSSLKVAGLSMFGNQVLWLKISDHEFLQRISSIVLEAVKSAGNGVKLASTSGDNQFHLTIWKLSKMKDLKVVRRTLMQISNTLVYNQWANRGFGEEKLAAIHLCAMSGGGRTGQGRLYKVESFIKLAASSSCLPSVVSWNCNYSRDYQKASEDEARYQLSVSSQRGKPSWTSMPSVVSWFPQTRKGKRPPPPSNSSNQKIERRYGAWSSMPSVVSWFSTGGSKSPAKKR</sequence>
<dbReference type="EMBL" id="JH993049">
    <property type="protein sequence ID" value="EKX38387.1"/>
    <property type="molecule type" value="Genomic_DNA"/>
</dbReference>
<name>L1IQP1_GUITC</name>
<evidence type="ECO:0000313" key="3">
    <source>
        <dbReference type="EMBL" id="EKX38387.1"/>
    </source>
</evidence>
<dbReference type="Pfam" id="PF10469">
    <property type="entry name" value="AKAP7_NLS"/>
    <property type="match status" value="1"/>
</dbReference>
<dbReference type="PANTHER" id="PTHR15934">
    <property type="entry name" value="RNA 2',3'-CYCLIC PHOSPHODIESTERASE"/>
    <property type="match status" value="1"/>
</dbReference>
<proteinExistence type="predicted"/>
<organism evidence="3">
    <name type="scientific">Guillardia theta (strain CCMP2712)</name>
    <name type="common">Cryptophyte</name>
    <dbReference type="NCBI Taxonomy" id="905079"/>
    <lineage>
        <taxon>Eukaryota</taxon>
        <taxon>Cryptophyceae</taxon>
        <taxon>Pyrenomonadales</taxon>
        <taxon>Geminigeraceae</taxon>
        <taxon>Guillardia</taxon>
    </lineage>
</organism>
<dbReference type="EnsemblProtists" id="EKX38387">
    <property type="protein sequence ID" value="EKX38387"/>
    <property type="gene ID" value="GUITHDRAFT_115527"/>
</dbReference>
<feature type="region of interest" description="Disordered" evidence="1">
    <location>
        <begin position="334"/>
        <end position="356"/>
    </location>
</feature>
<dbReference type="GO" id="GO:0005829">
    <property type="term" value="C:cytosol"/>
    <property type="evidence" value="ECO:0007669"/>
    <property type="project" value="TreeGrafter"/>
</dbReference>
<dbReference type="InterPro" id="IPR052641">
    <property type="entry name" value="AKAP7_isoform_gamma"/>
</dbReference>
<reference evidence="4" key="3">
    <citation type="submission" date="2015-06" db="UniProtKB">
        <authorList>
            <consortium name="EnsemblProtists"/>
        </authorList>
    </citation>
    <scope>IDENTIFICATION</scope>
</reference>
<accession>L1IQP1</accession>
<evidence type="ECO:0000313" key="4">
    <source>
        <dbReference type="EnsemblProtists" id="EKX38387"/>
    </source>
</evidence>
<dbReference type="GO" id="GO:0010738">
    <property type="term" value="P:regulation of protein kinase A signaling"/>
    <property type="evidence" value="ECO:0007669"/>
    <property type="project" value="TreeGrafter"/>
</dbReference>
<evidence type="ECO:0000313" key="5">
    <source>
        <dbReference type="Proteomes" id="UP000011087"/>
    </source>
</evidence>
<dbReference type="KEGG" id="gtt:GUITHDRAFT_115527"/>
<evidence type="ECO:0000256" key="1">
    <source>
        <dbReference type="SAM" id="MobiDB-lite"/>
    </source>
</evidence>
<keyword evidence="5" id="KW-1185">Reference proteome</keyword>
<dbReference type="AlphaFoldDB" id="L1IQP1"/>
<gene>
    <name evidence="3" type="ORF">GUITHDRAFT_115527</name>
</gene>
<dbReference type="GO" id="GO:0034237">
    <property type="term" value="F:protein kinase A regulatory subunit binding"/>
    <property type="evidence" value="ECO:0007669"/>
    <property type="project" value="TreeGrafter"/>
</dbReference>
<feature type="region of interest" description="Disordered" evidence="1">
    <location>
        <begin position="1"/>
        <end position="31"/>
    </location>
</feature>
<evidence type="ECO:0000259" key="2">
    <source>
        <dbReference type="Pfam" id="PF10469"/>
    </source>
</evidence>
<dbReference type="Gene3D" id="3.90.1140.10">
    <property type="entry name" value="Cyclic phosphodiesterase"/>
    <property type="match status" value="1"/>
</dbReference>
<dbReference type="eggNOG" id="KOG2814">
    <property type="taxonomic scope" value="Eukaryota"/>
</dbReference>
<feature type="compositionally biased region" description="Polar residues" evidence="1">
    <location>
        <begin position="1"/>
        <end position="26"/>
    </location>
</feature>
<dbReference type="RefSeq" id="XP_005825367.1">
    <property type="nucleotide sequence ID" value="XM_005825310.1"/>
</dbReference>
<dbReference type="PaxDb" id="55529-EKX38387"/>
<dbReference type="PANTHER" id="PTHR15934:SF2">
    <property type="entry name" value="A-KINASE ANCHOR PROTEIN 7-LIKE PHOSPHOESTERASE DOMAIN-CONTAINING PROTEIN"/>
    <property type="match status" value="1"/>
</dbReference>
<dbReference type="InterPro" id="IPR009097">
    <property type="entry name" value="Cyclic_Pdiesterase"/>
</dbReference>
<feature type="domain" description="A-kinase anchor protein 7-like phosphoesterase" evidence="2">
    <location>
        <begin position="73"/>
        <end position="279"/>
    </location>
</feature>
<reference evidence="5" key="2">
    <citation type="submission" date="2012-11" db="EMBL/GenBank/DDBJ databases">
        <authorList>
            <person name="Kuo A."/>
            <person name="Curtis B.A."/>
            <person name="Tanifuji G."/>
            <person name="Burki F."/>
            <person name="Gruber A."/>
            <person name="Irimia M."/>
            <person name="Maruyama S."/>
            <person name="Arias M.C."/>
            <person name="Ball S.G."/>
            <person name="Gile G.H."/>
            <person name="Hirakawa Y."/>
            <person name="Hopkins J.F."/>
            <person name="Rensing S.A."/>
            <person name="Schmutz J."/>
            <person name="Symeonidi A."/>
            <person name="Elias M."/>
            <person name="Eveleigh R.J."/>
            <person name="Herman E.K."/>
            <person name="Klute M.J."/>
            <person name="Nakayama T."/>
            <person name="Obornik M."/>
            <person name="Reyes-Prieto A."/>
            <person name="Armbrust E.V."/>
            <person name="Aves S.J."/>
            <person name="Beiko R.G."/>
            <person name="Coutinho P."/>
            <person name="Dacks J.B."/>
            <person name="Durnford D.G."/>
            <person name="Fast N.M."/>
            <person name="Green B.R."/>
            <person name="Grisdale C."/>
            <person name="Hempe F."/>
            <person name="Henrissat B."/>
            <person name="Hoppner M.P."/>
            <person name="Ishida K.-I."/>
            <person name="Kim E."/>
            <person name="Koreny L."/>
            <person name="Kroth P.G."/>
            <person name="Liu Y."/>
            <person name="Malik S.-B."/>
            <person name="Maier U.G."/>
            <person name="McRose D."/>
            <person name="Mock T."/>
            <person name="Neilson J.A."/>
            <person name="Onodera N.T."/>
            <person name="Poole A.M."/>
            <person name="Pritham E.J."/>
            <person name="Richards T.A."/>
            <person name="Rocap G."/>
            <person name="Roy S.W."/>
            <person name="Sarai C."/>
            <person name="Schaack S."/>
            <person name="Shirato S."/>
            <person name="Slamovits C.H."/>
            <person name="Spencer D.F."/>
            <person name="Suzuki S."/>
            <person name="Worden A.Z."/>
            <person name="Zauner S."/>
            <person name="Barry K."/>
            <person name="Bell C."/>
            <person name="Bharti A.K."/>
            <person name="Crow J.A."/>
            <person name="Grimwood J."/>
            <person name="Kramer R."/>
            <person name="Lindquist E."/>
            <person name="Lucas S."/>
            <person name="Salamov A."/>
            <person name="McFadden G.I."/>
            <person name="Lane C.E."/>
            <person name="Keeling P.J."/>
            <person name="Gray M.W."/>
            <person name="Grigoriev I.V."/>
            <person name="Archibald J.M."/>
        </authorList>
    </citation>
    <scope>NUCLEOTIDE SEQUENCE</scope>
    <source>
        <strain evidence="5">CCMP2712</strain>
    </source>
</reference>
<dbReference type="OrthoDB" id="277832at2759"/>
<dbReference type="Proteomes" id="UP000011087">
    <property type="component" value="Unassembled WGS sequence"/>
</dbReference>
<dbReference type="SUPFAM" id="SSF55144">
    <property type="entry name" value="LigT-like"/>
    <property type="match status" value="1"/>
</dbReference>
<dbReference type="InterPro" id="IPR019510">
    <property type="entry name" value="AKAP7-like_phosphoesterase"/>
</dbReference>
<dbReference type="HOGENOM" id="CLU_722508_0_0_1"/>